<keyword evidence="2" id="KW-1185">Reference proteome</keyword>
<organism evidence="1 2">
    <name type="scientific">Trichinella murrelli</name>
    <dbReference type="NCBI Taxonomy" id="144512"/>
    <lineage>
        <taxon>Eukaryota</taxon>
        <taxon>Metazoa</taxon>
        <taxon>Ecdysozoa</taxon>
        <taxon>Nematoda</taxon>
        <taxon>Enoplea</taxon>
        <taxon>Dorylaimia</taxon>
        <taxon>Trichinellida</taxon>
        <taxon>Trichinellidae</taxon>
        <taxon>Trichinella</taxon>
    </lineage>
</organism>
<dbReference type="EMBL" id="JYDJ01000285">
    <property type="protein sequence ID" value="KRX37994.1"/>
    <property type="molecule type" value="Genomic_DNA"/>
</dbReference>
<sequence length="59" mass="6870">MNGRYTRAFALKRYISKLSTKKIWCRHPELTNTAVLLQAIGSSMTHDIIFICSMSHEWL</sequence>
<dbReference type="AlphaFoldDB" id="A0A0V0TG60"/>
<gene>
    <name evidence="1" type="ORF">T05_5459</name>
</gene>
<proteinExistence type="predicted"/>
<accession>A0A0V0TG60</accession>
<evidence type="ECO:0000313" key="1">
    <source>
        <dbReference type="EMBL" id="KRX37994.1"/>
    </source>
</evidence>
<evidence type="ECO:0000313" key="2">
    <source>
        <dbReference type="Proteomes" id="UP000055048"/>
    </source>
</evidence>
<comment type="caution">
    <text evidence="1">The sequence shown here is derived from an EMBL/GenBank/DDBJ whole genome shotgun (WGS) entry which is preliminary data.</text>
</comment>
<protein>
    <submittedName>
        <fullName evidence="1">Uncharacterized protein</fullName>
    </submittedName>
</protein>
<name>A0A0V0TG60_9BILA</name>
<dbReference type="Proteomes" id="UP000055048">
    <property type="component" value="Unassembled WGS sequence"/>
</dbReference>
<reference evidence="1 2" key="1">
    <citation type="submission" date="2015-01" db="EMBL/GenBank/DDBJ databases">
        <title>Evolution of Trichinella species and genotypes.</title>
        <authorList>
            <person name="Korhonen P.K."/>
            <person name="Edoardo P."/>
            <person name="Giuseppe L.R."/>
            <person name="Gasser R.B."/>
        </authorList>
    </citation>
    <scope>NUCLEOTIDE SEQUENCE [LARGE SCALE GENOMIC DNA]</scope>
    <source>
        <strain evidence="1">ISS417</strain>
    </source>
</reference>